<dbReference type="InterPro" id="IPR005568">
    <property type="entry name" value="Ribosomal_uL6_N"/>
</dbReference>
<dbReference type="Pfam" id="PF03868">
    <property type="entry name" value="Ribosomal_L6e_N"/>
    <property type="match status" value="1"/>
</dbReference>
<feature type="non-terminal residue" evidence="3">
    <location>
        <position position="231"/>
    </location>
</feature>
<dbReference type="OrthoDB" id="2436667at2759"/>
<evidence type="ECO:0000256" key="1">
    <source>
        <dbReference type="SAM" id="MobiDB-lite"/>
    </source>
</evidence>
<accession>A0A8J6A4U6</accession>
<gene>
    <name evidence="3" type="ORF">J0S82_020823</name>
</gene>
<evidence type="ECO:0000313" key="3">
    <source>
        <dbReference type="EMBL" id="KAG8514233.1"/>
    </source>
</evidence>
<organism evidence="3 4">
    <name type="scientific">Galemys pyrenaicus</name>
    <name type="common">Iberian desman</name>
    <name type="synonym">Pyrenean desman</name>
    <dbReference type="NCBI Taxonomy" id="202257"/>
    <lineage>
        <taxon>Eukaryota</taxon>
        <taxon>Metazoa</taxon>
        <taxon>Chordata</taxon>
        <taxon>Craniata</taxon>
        <taxon>Vertebrata</taxon>
        <taxon>Euteleostomi</taxon>
        <taxon>Mammalia</taxon>
        <taxon>Eutheria</taxon>
        <taxon>Laurasiatheria</taxon>
        <taxon>Eulipotyphla</taxon>
        <taxon>Talpidae</taxon>
        <taxon>Galemys</taxon>
    </lineage>
</organism>
<evidence type="ECO:0000259" key="2">
    <source>
        <dbReference type="Pfam" id="PF03868"/>
    </source>
</evidence>
<dbReference type="GO" id="GO:0005840">
    <property type="term" value="C:ribosome"/>
    <property type="evidence" value="ECO:0007669"/>
    <property type="project" value="UniProtKB-KW"/>
</dbReference>
<dbReference type="EMBL" id="JAGFMF010011748">
    <property type="protein sequence ID" value="KAG8514233.1"/>
    <property type="molecule type" value="Genomic_DNA"/>
</dbReference>
<sequence>MTGEKAEKTVTKVKKSEAKKADAGREVRKAKIKIPKKGEPHCSGNPVLVRGVGRYSYRYVFHKGHLNPRLKRRMRTFLGMSQNQLVIRTIVHKWLNFPKCQHIIYPIDDVPQELLSQGKTPQSAYKTASCIAPRSILTILAEQQRHKGIFLEQQGSGLLFGTLEMCHCHLHQNWYQWCENAKMSLMLTSRSDSYVSLNAKKVRFTTEKKREITEQRKVYRKAVDSNSVNKA</sequence>
<dbReference type="Proteomes" id="UP000700334">
    <property type="component" value="Unassembled WGS sequence"/>
</dbReference>
<protein>
    <submittedName>
        <fullName evidence="3">60S ribosomal protein L6</fullName>
    </submittedName>
</protein>
<dbReference type="GO" id="GO:0003735">
    <property type="term" value="F:structural constituent of ribosome"/>
    <property type="evidence" value="ECO:0007669"/>
    <property type="project" value="InterPro"/>
</dbReference>
<keyword evidence="3" id="KW-0687">Ribonucleoprotein</keyword>
<keyword evidence="3" id="KW-0689">Ribosomal protein</keyword>
<proteinExistence type="predicted"/>
<reference evidence="3" key="1">
    <citation type="journal article" date="2021" name="Evol. Appl.">
        <title>The genome of the Pyrenean desman and the effects of bottlenecks and inbreeding on the genomic landscape of an endangered species.</title>
        <authorList>
            <person name="Escoda L."/>
            <person name="Castresana J."/>
        </authorList>
    </citation>
    <scope>NUCLEOTIDE SEQUENCE</scope>
    <source>
        <strain evidence="3">IBE-C5619</strain>
    </source>
</reference>
<feature type="region of interest" description="Disordered" evidence="1">
    <location>
        <begin position="1"/>
        <end position="27"/>
    </location>
</feature>
<comment type="caution">
    <text evidence="3">The sequence shown here is derived from an EMBL/GenBank/DDBJ whole genome shotgun (WGS) entry which is preliminary data.</text>
</comment>
<dbReference type="AlphaFoldDB" id="A0A8J6A4U6"/>
<dbReference type="GO" id="GO:0006412">
    <property type="term" value="P:translation"/>
    <property type="evidence" value="ECO:0007669"/>
    <property type="project" value="InterPro"/>
</dbReference>
<name>A0A8J6A4U6_GALPY</name>
<feature type="domain" description="Large ribosomal subunit protein uL6 N-terminal" evidence="2">
    <location>
        <begin position="35"/>
        <end position="63"/>
    </location>
</feature>
<evidence type="ECO:0000313" key="4">
    <source>
        <dbReference type="Proteomes" id="UP000700334"/>
    </source>
</evidence>
<keyword evidence="4" id="KW-1185">Reference proteome</keyword>